<evidence type="ECO:0000313" key="5">
    <source>
        <dbReference type="EMBL" id="PQK10529.1"/>
    </source>
</evidence>
<evidence type="ECO:0000313" key="6">
    <source>
        <dbReference type="Proteomes" id="UP000237441"/>
    </source>
</evidence>
<dbReference type="AlphaFoldDB" id="A0A2S7Y3B1"/>
<feature type="domain" description="Tri-helical" evidence="3">
    <location>
        <begin position="317"/>
        <end position="403"/>
    </location>
</feature>
<feature type="compositionally biased region" description="Polar residues" evidence="1">
    <location>
        <begin position="157"/>
        <end position="173"/>
    </location>
</feature>
<dbReference type="Pfam" id="PF14420">
    <property type="entry name" value="Clr5"/>
    <property type="match status" value="1"/>
</dbReference>
<feature type="domain" description="Clr5" evidence="2">
    <location>
        <begin position="1"/>
        <end position="53"/>
    </location>
</feature>
<dbReference type="InterPro" id="IPR057940">
    <property type="entry name" value="Tri-helical_dom"/>
</dbReference>
<dbReference type="InterPro" id="IPR025676">
    <property type="entry name" value="Clr5_dom"/>
</dbReference>
<evidence type="ECO:0000259" key="4">
    <source>
        <dbReference type="Pfam" id="PF24962"/>
    </source>
</evidence>
<feature type="domain" description="DUF7767" evidence="4">
    <location>
        <begin position="578"/>
        <end position="669"/>
    </location>
</feature>
<feature type="region of interest" description="Disordered" evidence="1">
    <location>
        <begin position="119"/>
        <end position="142"/>
    </location>
</feature>
<organism evidence="5 6">
    <name type="scientific">Beauveria bassiana</name>
    <name type="common">White muscardine disease fungus</name>
    <name type="synonym">Tritirachium shiotae</name>
    <dbReference type="NCBI Taxonomy" id="176275"/>
    <lineage>
        <taxon>Eukaryota</taxon>
        <taxon>Fungi</taxon>
        <taxon>Dikarya</taxon>
        <taxon>Ascomycota</taxon>
        <taxon>Pezizomycotina</taxon>
        <taxon>Sordariomycetes</taxon>
        <taxon>Hypocreomycetidae</taxon>
        <taxon>Hypocreales</taxon>
        <taxon>Cordycipitaceae</taxon>
        <taxon>Beauveria</taxon>
    </lineage>
</organism>
<dbReference type="PANTHER" id="PTHR38788">
    <property type="entry name" value="CLR5 DOMAIN-CONTAINING PROTEIN"/>
    <property type="match status" value="1"/>
</dbReference>
<accession>A0A2S7Y3B1</accession>
<evidence type="ECO:0000259" key="3">
    <source>
        <dbReference type="Pfam" id="PF24465"/>
    </source>
</evidence>
<proteinExistence type="predicted"/>
<dbReference type="PANTHER" id="PTHR38788:SF5">
    <property type="entry name" value="CLR5 DOMAIN-CONTAINING PROTEIN"/>
    <property type="match status" value="1"/>
</dbReference>
<dbReference type="Pfam" id="PF24962">
    <property type="entry name" value="DUF7767"/>
    <property type="match status" value="1"/>
</dbReference>
<reference evidence="5 6" key="1">
    <citation type="submission" date="2016-07" db="EMBL/GenBank/DDBJ databases">
        <title>Comparative genomics of the entomopathogenic fungus Beauveria bassiana.</title>
        <authorList>
            <person name="Valero Jimenez C.A."/>
            <person name="Zwaan B.J."/>
            <person name="Van Kan J.A."/>
            <person name="Takken W."/>
            <person name="Debets A.J."/>
            <person name="Schoustra S.E."/>
            <person name="Koenraadt C.J."/>
        </authorList>
    </citation>
    <scope>NUCLEOTIDE SEQUENCE [LARGE SCALE GENOMIC DNA]</scope>
    <source>
        <strain evidence="5 6">ARSEF 8028</strain>
    </source>
</reference>
<feature type="compositionally biased region" description="Polar residues" evidence="1">
    <location>
        <begin position="423"/>
        <end position="437"/>
    </location>
</feature>
<feature type="region of interest" description="Disordered" evidence="1">
    <location>
        <begin position="157"/>
        <end position="207"/>
    </location>
</feature>
<sequence>MVYDWDTHQETCYQLYIQEGRSLEDIMEYLKAAHEFCPSKRAFQTQFRRWNFPAKQRPAHKNDRLVARIKELWEKNLAQREMLRILNEEDGYDIKPRELMRVRTKNRWLLRVPNSTVDATLVLPDGGHNDDHDGTDDDSEERGEHIDLDYSVATSHHNNDTTMQESDSGNGTPVTAPGGSRSRRRRRQSGQDVQSTTASGNNRFPSEMTIDEARDILSLDTATYRTLRTNFKQICHEDSLSRKTEAGPERWAAAKQRLIGSSLALQRMLWVNNTVTGSDLGGSTHSFDQRQLALDVICTDVTKRLRTLETRMTLGEAKAVLGVNPTESRDMRAALHTVLLEARFVSKSGATPQQWEGLKQQWGQRAPVVRAILENVSGTEEAKAKMRALEMVASDVMKRLRDQRRSRQSLAGTSRSSHRQEMQAVSSTTHSSPNTVPGQMELAESLAGSNFDDLSEVPQMTFDSPGSDAMHMPLTLSQASSLTVDGSQQSGRGVLSTMNAAMQLNSPGMGGPGLLLSPGSQAAFLGHHHQPFYSATAVAAASSASVASASPQMYPQPPCTSSRGGGGGGGGGAGPDVPACAVYLRLHPSSSFITEMSLWVATLGSHSVQELRESAVARFPGAACIRVEGVIKDGKGGELPLQIEHEQELAAYLAHMQGASPTFNVQLVWKDT</sequence>
<dbReference type="InterPro" id="IPR056669">
    <property type="entry name" value="DUF7767"/>
</dbReference>
<feature type="region of interest" description="Disordered" evidence="1">
    <location>
        <begin position="399"/>
        <end position="438"/>
    </location>
</feature>
<protein>
    <submittedName>
        <fullName evidence="5">Uncharacterized protein</fullName>
    </submittedName>
</protein>
<dbReference type="Pfam" id="PF24465">
    <property type="entry name" value="Tri-helical"/>
    <property type="match status" value="2"/>
</dbReference>
<feature type="compositionally biased region" description="Polar residues" evidence="1">
    <location>
        <begin position="192"/>
        <end position="204"/>
    </location>
</feature>
<dbReference type="EMBL" id="JRHA01000002">
    <property type="protein sequence ID" value="PQK10529.1"/>
    <property type="molecule type" value="Genomic_DNA"/>
</dbReference>
<name>A0A2S7Y3B1_BEABA</name>
<gene>
    <name evidence="5" type="ORF">BB8028_0002g08500</name>
</gene>
<comment type="caution">
    <text evidence="5">The sequence shown here is derived from an EMBL/GenBank/DDBJ whole genome shotgun (WGS) entry which is preliminary data.</text>
</comment>
<feature type="domain" description="Tri-helical" evidence="3">
    <location>
        <begin position="213"/>
        <end position="307"/>
    </location>
</feature>
<evidence type="ECO:0000256" key="1">
    <source>
        <dbReference type="SAM" id="MobiDB-lite"/>
    </source>
</evidence>
<evidence type="ECO:0000259" key="2">
    <source>
        <dbReference type="Pfam" id="PF14420"/>
    </source>
</evidence>
<dbReference type="OrthoDB" id="4115389at2759"/>
<dbReference type="Proteomes" id="UP000237441">
    <property type="component" value="Unassembled WGS sequence"/>
</dbReference>